<sequence length="359" mass="40361">MDTEEPCLMEHDADNPATKKVRNRDDPNQISPRISPESISEESGEIQSFKNSLLQGQQPQKSKGFHLEEVTTEPGEVTHTVENGMPAIKFADTVKPRMERAMSYSIVVIPLGRNFSFLAIRKPCMNLWNPKGDIHLVDSIDGYHIIRLTHKEDYYNALLNGPWTIVDHYITVLLYKLNFDTKAENISTVAAWVRIPGLPVHYFHGALLRDIAKPLGSYLKADNNPLLAERGRYARIVVELDLTKPLVGKVKVDHRIFTVEYEDLRRTFFKCGKYGHTIEECPEAPATPPEEDPQSTVVSMVPNPIGQNGVQRESRSALMIDSNGDKTAESPKQTKPNLNLGEWSYAPKGGRRPVNPAQP</sequence>
<evidence type="ECO:0000313" key="3">
    <source>
        <dbReference type="EMBL" id="CAI9100407.1"/>
    </source>
</evidence>
<proteinExistence type="predicted"/>
<dbReference type="EMBL" id="OX459120">
    <property type="protein sequence ID" value="CAI9100407.1"/>
    <property type="molecule type" value="Genomic_DNA"/>
</dbReference>
<evidence type="ECO:0000313" key="4">
    <source>
        <dbReference type="Proteomes" id="UP001161247"/>
    </source>
</evidence>
<organism evidence="3 4">
    <name type="scientific">Oldenlandia corymbosa var. corymbosa</name>
    <dbReference type="NCBI Taxonomy" id="529605"/>
    <lineage>
        <taxon>Eukaryota</taxon>
        <taxon>Viridiplantae</taxon>
        <taxon>Streptophyta</taxon>
        <taxon>Embryophyta</taxon>
        <taxon>Tracheophyta</taxon>
        <taxon>Spermatophyta</taxon>
        <taxon>Magnoliopsida</taxon>
        <taxon>eudicotyledons</taxon>
        <taxon>Gunneridae</taxon>
        <taxon>Pentapetalae</taxon>
        <taxon>asterids</taxon>
        <taxon>lamiids</taxon>
        <taxon>Gentianales</taxon>
        <taxon>Rubiaceae</taxon>
        <taxon>Rubioideae</taxon>
        <taxon>Spermacoceae</taxon>
        <taxon>Hedyotis-Oldenlandia complex</taxon>
        <taxon>Oldenlandia</taxon>
    </lineage>
</organism>
<dbReference type="Proteomes" id="UP001161247">
    <property type="component" value="Chromosome 3"/>
</dbReference>
<feature type="compositionally biased region" description="Low complexity" evidence="1">
    <location>
        <begin position="29"/>
        <end position="38"/>
    </location>
</feature>
<feature type="domain" description="DUF4283" evidence="2">
    <location>
        <begin position="102"/>
        <end position="181"/>
    </location>
</feature>
<feature type="compositionally biased region" description="Polar residues" evidence="1">
    <location>
        <begin position="49"/>
        <end position="61"/>
    </location>
</feature>
<dbReference type="InterPro" id="IPR025558">
    <property type="entry name" value="DUF4283"/>
</dbReference>
<dbReference type="InterPro" id="IPR040256">
    <property type="entry name" value="At4g02000-like"/>
</dbReference>
<reference evidence="3" key="1">
    <citation type="submission" date="2023-03" db="EMBL/GenBank/DDBJ databases">
        <authorList>
            <person name="Julca I."/>
        </authorList>
    </citation>
    <scope>NUCLEOTIDE SEQUENCE</scope>
</reference>
<protein>
    <submittedName>
        <fullName evidence="3">OLC1v1037404C1</fullName>
    </submittedName>
</protein>
<feature type="region of interest" description="Disordered" evidence="1">
    <location>
        <begin position="1"/>
        <end position="63"/>
    </location>
</feature>
<keyword evidence="4" id="KW-1185">Reference proteome</keyword>
<evidence type="ECO:0000259" key="2">
    <source>
        <dbReference type="Pfam" id="PF14111"/>
    </source>
</evidence>
<dbReference type="AlphaFoldDB" id="A0AAV1D1D0"/>
<dbReference type="PANTHER" id="PTHR31286">
    <property type="entry name" value="GLYCINE-RICH CELL WALL STRUCTURAL PROTEIN 1.8-LIKE"/>
    <property type="match status" value="1"/>
</dbReference>
<dbReference type="Pfam" id="PF14111">
    <property type="entry name" value="DUF4283"/>
    <property type="match status" value="1"/>
</dbReference>
<accession>A0AAV1D1D0</accession>
<evidence type="ECO:0000256" key="1">
    <source>
        <dbReference type="SAM" id="MobiDB-lite"/>
    </source>
</evidence>
<feature type="region of interest" description="Disordered" evidence="1">
    <location>
        <begin position="280"/>
        <end position="359"/>
    </location>
</feature>
<gene>
    <name evidence="3" type="ORF">OLC1_LOCUS10240</name>
</gene>
<name>A0AAV1D1D0_OLDCO</name>
<dbReference type="PANTHER" id="PTHR31286:SF99">
    <property type="entry name" value="DUF4283 DOMAIN-CONTAINING PROTEIN"/>
    <property type="match status" value="1"/>
</dbReference>